<proteinExistence type="inferred from homology"/>
<dbReference type="EMBL" id="VATY01000002">
    <property type="protein sequence ID" value="TMM57147.1"/>
    <property type="molecule type" value="Genomic_DNA"/>
</dbReference>
<evidence type="ECO:0000256" key="2">
    <source>
        <dbReference type="ARBA" id="ARBA00008779"/>
    </source>
</evidence>
<keyword evidence="5" id="KW-0378">Hydrolase</keyword>
<keyword evidence="3" id="KW-0479">Metal-binding</keyword>
<dbReference type="Gene3D" id="3.30.1120.10">
    <property type="match status" value="1"/>
</dbReference>
<dbReference type="OrthoDB" id="9766107at2"/>
<evidence type="ECO:0000256" key="3">
    <source>
        <dbReference type="ARBA" id="ARBA00022723"/>
    </source>
</evidence>
<sequence length="659" mass="74000">MRILHTIKPTFTLVLFLLATSFSFAQKKPNVILIFPDNLGVGEVAAYGGARGVPTPNIDRIGAEGIRLTNFNVEYSCTPSRIAILTGRYAVRAGEDYYSGTTLWEETIAERLKSIGYNTALFGKWDLGAKNWHGKREPTQQGFDEWYGIPGTTHVSQFPTMEGFDPSLQPAPYIWEGTTGSPSKKVKPFNPETRRTLDRQAAEKGVAFIKNNAENETPFFLYYAMTQLHFPALPHPDKAGTTGAGDMGDSMADVDYNVGLILDQLKASGIEDNTLVIWCTDNGAEMRRPWRGSPGPWRGYYNSAMEGGIRTPAVIRWPDRIKAGQVSNEMVHEVDLFTTILNAAGAPENVPKDRNIDGVNQLPFLEGKQNHSNRESAIFTQRFGQIMAVKWRDWKLWYVYKTEMPDSEPDNLVRLFDLRVDPREEIDVKDYYPGVIGIMDSIVKEYEATFIKHPRVSASANAADPYVAPPMNSGKAVQTYTRTDRTTLGPRSAAMANPDFSGAWSTAVLHRVSVINRTDETPIPTLGSGWGDQISIQHTPNQLELERVVFIPREIQQLVRYRFALDGSKSENNIQMGRTMKPIVSKSNWKDNRLIINSLYPFQDSKTGEWLSSKVTQTLWLEPASRTPWEATLIIETTREGLFDGLSSTNRTVYTKGYR</sequence>
<evidence type="ECO:0000259" key="7">
    <source>
        <dbReference type="Pfam" id="PF00884"/>
    </source>
</evidence>
<feature type="domain" description="Sulfatase N-terminal" evidence="7">
    <location>
        <begin position="29"/>
        <end position="346"/>
    </location>
</feature>
<dbReference type="GO" id="GO:0004065">
    <property type="term" value="F:arylsulfatase activity"/>
    <property type="evidence" value="ECO:0007669"/>
    <property type="project" value="TreeGrafter"/>
</dbReference>
<dbReference type="PANTHER" id="PTHR42693">
    <property type="entry name" value="ARYLSULFATASE FAMILY MEMBER"/>
    <property type="match status" value="1"/>
</dbReference>
<gene>
    <name evidence="8" type="ORF">FEE95_11690</name>
</gene>
<comment type="similarity">
    <text evidence="2">Belongs to the sulfatase family.</text>
</comment>
<protein>
    <recommendedName>
        <fullName evidence="7">Sulfatase N-terminal domain-containing protein</fullName>
    </recommendedName>
</protein>
<organism evidence="8 9">
    <name type="scientific">Maribacter algarum</name>
    <name type="common">ex Zhang et al. 2020</name>
    <dbReference type="NCBI Taxonomy" id="2578118"/>
    <lineage>
        <taxon>Bacteria</taxon>
        <taxon>Pseudomonadati</taxon>
        <taxon>Bacteroidota</taxon>
        <taxon>Flavobacteriia</taxon>
        <taxon>Flavobacteriales</taxon>
        <taxon>Flavobacteriaceae</taxon>
        <taxon>Maribacter</taxon>
    </lineage>
</organism>
<dbReference type="RefSeq" id="WP_138658129.1">
    <property type="nucleotide sequence ID" value="NZ_VATY01000002.1"/>
</dbReference>
<dbReference type="PANTHER" id="PTHR42693:SF42">
    <property type="entry name" value="ARYLSULFATASE G"/>
    <property type="match status" value="1"/>
</dbReference>
<keyword evidence="4" id="KW-0732">Signal</keyword>
<evidence type="ECO:0000256" key="5">
    <source>
        <dbReference type="ARBA" id="ARBA00022801"/>
    </source>
</evidence>
<comment type="caution">
    <text evidence="8">The sequence shown here is derived from an EMBL/GenBank/DDBJ whole genome shotgun (WGS) entry which is preliminary data.</text>
</comment>
<dbReference type="Proteomes" id="UP000310314">
    <property type="component" value="Unassembled WGS sequence"/>
</dbReference>
<dbReference type="GO" id="GO:0046872">
    <property type="term" value="F:metal ion binding"/>
    <property type="evidence" value="ECO:0007669"/>
    <property type="project" value="UniProtKB-KW"/>
</dbReference>
<keyword evidence="6" id="KW-0106">Calcium</keyword>
<dbReference type="SUPFAM" id="SSF53649">
    <property type="entry name" value="Alkaline phosphatase-like"/>
    <property type="match status" value="1"/>
</dbReference>
<evidence type="ECO:0000256" key="1">
    <source>
        <dbReference type="ARBA" id="ARBA00001913"/>
    </source>
</evidence>
<evidence type="ECO:0000313" key="8">
    <source>
        <dbReference type="EMBL" id="TMM57147.1"/>
    </source>
</evidence>
<evidence type="ECO:0000256" key="6">
    <source>
        <dbReference type="ARBA" id="ARBA00022837"/>
    </source>
</evidence>
<name>A0A5S3PQX5_9FLAO</name>
<evidence type="ECO:0000313" key="9">
    <source>
        <dbReference type="Proteomes" id="UP000310314"/>
    </source>
</evidence>
<dbReference type="Gene3D" id="3.40.720.10">
    <property type="entry name" value="Alkaline Phosphatase, subunit A"/>
    <property type="match status" value="1"/>
</dbReference>
<comment type="cofactor">
    <cofactor evidence="1">
        <name>Ca(2+)</name>
        <dbReference type="ChEBI" id="CHEBI:29108"/>
    </cofactor>
</comment>
<dbReference type="AlphaFoldDB" id="A0A5S3PQX5"/>
<dbReference type="InterPro" id="IPR000917">
    <property type="entry name" value="Sulfatase_N"/>
</dbReference>
<reference evidence="8 9" key="1">
    <citation type="submission" date="2019-05" db="EMBL/GenBank/DDBJ databases">
        <authorList>
            <person name="Zhang J.-Y."/>
            <person name="Feg X."/>
            <person name="Du Z.-J."/>
        </authorList>
    </citation>
    <scope>NUCLEOTIDE SEQUENCE [LARGE SCALE GENOMIC DNA]</scope>
    <source>
        <strain evidence="8 9">RZ26</strain>
    </source>
</reference>
<dbReference type="Pfam" id="PF00884">
    <property type="entry name" value="Sulfatase"/>
    <property type="match status" value="1"/>
</dbReference>
<evidence type="ECO:0000256" key="4">
    <source>
        <dbReference type="ARBA" id="ARBA00022729"/>
    </source>
</evidence>
<dbReference type="InterPro" id="IPR050738">
    <property type="entry name" value="Sulfatase"/>
</dbReference>
<keyword evidence="9" id="KW-1185">Reference proteome</keyword>
<dbReference type="InterPro" id="IPR017850">
    <property type="entry name" value="Alkaline_phosphatase_core_sf"/>
</dbReference>
<accession>A0A5S3PQX5</accession>